<keyword evidence="5" id="KW-1185">Reference proteome</keyword>
<evidence type="ECO:0000259" key="2">
    <source>
        <dbReference type="Pfam" id="PF09922"/>
    </source>
</evidence>
<proteinExistence type="predicted"/>
<reference evidence="4 5" key="1">
    <citation type="submission" date="2016-10" db="EMBL/GenBank/DDBJ databases">
        <authorList>
            <person name="de Groot N.N."/>
        </authorList>
    </citation>
    <scope>NUCLEOTIDE SEQUENCE [LARGE SCALE GENOMIC DNA]</scope>
    <source>
        <strain evidence="4 5">743A</strain>
    </source>
</reference>
<evidence type="ECO:0000313" key="5">
    <source>
        <dbReference type="Proteomes" id="UP000199659"/>
    </source>
</evidence>
<dbReference type="InterPro" id="IPR054331">
    <property type="entry name" value="LiaF_TM"/>
</dbReference>
<organism evidence="4 5">
    <name type="scientific">Anaeromicropila populeti</name>
    <dbReference type="NCBI Taxonomy" id="37658"/>
    <lineage>
        <taxon>Bacteria</taxon>
        <taxon>Bacillati</taxon>
        <taxon>Bacillota</taxon>
        <taxon>Clostridia</taxon>
        <taxon>Lachnospirales</taxon>
        <taxon>Lachnospiraceae</taxon>
        <taxon>Anaeromicropila</taxon>
    </lineage>
</organism>
<name>A0A1I6I5M7_9FIRM</name>
<feature type="domain" description="Cell wall-active antibiotics response LiaF-like C-terminal" evidence="2">
    <location>
        <begin position="140"/>
        <end position="198"/>
    </location>
</feature>
<evidence type="ECO:0000313" key="4">
    <source>
        <dbReference type="EMBL" id="SFR62046.1"/>
    </source>
</evidence>
<dbReference type="RefSeq" id="WP_177214501.1">
    <property type="nucleotide sequence ID" value="NZ_FOYZ01000002.1"/>
</dbReference>
<dbReference type="PANTHER" id="PTHR40763">
    <property type="entry name" value="MEMBRANE PROTEIN-RELATED"/>
    <property type="match status" value="1"/>
</dbReference>
<accession>A0A1I6I5M7</accession>
<dbReference type="PANTHER" id="PTHR40763:SF5">
    <property type="entry name" value="MEMBRANE PROTEIN"/>
    <property type="match status" value="1"/>
</dbReference>
<dbReference type="AlphaFoldDB" id="A0A1I6I5M7"/>
<feature type="transmembrane region" description="Helical" evidence="1">
    <location>
        <begin position="58"/>
        <end position="75"/>
    </location>
</feature>
<feature type="domain" description="LiaF transmembrane" evidence="3">
    <location>
        <begin position="9"/>
        <end position="103"/>
    </location>
</feature>
<dbReference type="InterPro" id="IPR024425">
    <property type="entry name" value="LiaF-like_C"/>
</dbReference>
<dbReference type="EMBL" id="FOYZ01000002">
    <property type="protein sequence ID" value="SFR62046.1"/>
    <property type="molecule type" value="Genomic_DNA"/>
</dbReference>
<dbReference type="STRING" id="37658.SAMN05661086_00440"/>
<evidence type="ECO:0000259" key="3">
    <source>
        <dbReference type="Pfam" id="PF22570"/>
    </source>
</evidence>
<keyword evidence="1" id="KW-0472">Membrane</keyword>
<feature type="transmembrane region" description="Helical" evidence="1">
    <location>
        <begin position="29"/>
        <end position="51"/>
    </location>
</feature>
<evidence type="ECO:0000256" key="1">
    <source>
        <dbReference type="SAM" id="Phobius"/>
    </source>
</evidence>
<keyword evidence="1" id="KW-0812">Transmembrane</keyword>
<feature type="transmembrane region" description="Helical" evidence="1">
    <location>
        <begin position="7"/>
        <end position="23"/>
    </location>
</feature>
<dbReference type="Proteomes" id="UP000199659">
    <property type="component" value="Unassembled WGS sequence"/>
</dbReference>
<dbReference type="Pfam" id="PF09922">
    <property type="entry name" value="LiaF-like_C"/>
    <property type="match status" value="1"/>
</dbReference>
<dbReference type="Pfam" id="PF22570">
    <property type="entry name" value="LiaF-TM"/>
    <property type="match status" value="1"/>
</dbReference>
<keyword evidence="1" id="KW-1133">Transmembrane helix</keyword>
<feature type="transmembrane region" description="Helical" evidence="1">
    <location>
        <begin position="87"/>
        <end position="105"/>
    </location>
</feature>
<sequence length="227" mass="24501">MRNKSSSIIWGVLFIAVGLGFVGEVYDLWSFNMLFSGWWTLFIIIPSIASIIQKGPKAFTISALIVGILILLSSLKIIDEDTVEKLIVPVIFIAIGANLLLKSVVGPSQKRIKELESGDALEYTATFSGQNIIYQDNEVFRGAEINSVFGGIKLDLRNAIINEDVVIECNAIFGGADIYLPNDVIVKVASTCIFGGVGNKKINSVNVPGAPTIYINGICLFGGVDIK</sequence>
<gene>
    <name evidence="4" type="ORF">SAMN05661086_00440</name>
</gene>
<protein>
    <submittedName>
        <fullName evidence="4">Cell wall-active antibiotics response 4TMS YvqF</fullName>
    </submittedName>
</protein>